<dbReference type="Pfam" id="PF00581">
    <property type="entry name" value="Rhodanese"/>
    <property type="match status" value="1"/>
</dbReference>
<evidence type="ECO:0000313" key="3">
    <source>
        <dbReference type="EMBL" id="CEL70058.1"/>
    </source>
</evidence>
<feature type="compositionally biased region" description="Polar residues" evidence="1">
    <location>
        <begin position="142"/>
        <end position="160"/>
    </location>
</feature>
<dbReference type="PANTHER" id="PTHR44086">
    <property type="entry name" value="THIOSULFATE SULFURTRANSFERASE RDL2, MITOCHONDRIAL-RELATED"/>
    <property type="match status" value="1"/>
</dbReference>
<sequence length="321" mass="34313">MMLTKRLGLTALAAKSVFLPSPSFSPFLLWCARLSNACREARNSHLPPPSPAACLSGLLLPGVPWERATETRSLFGTGRGNGEQGRNGHREETATASRETGRMHGSAAECAASFLPILCDRSPHFSTFLKPGFPSSRLPISRTVSTSAQGPPLTSRTATATLGCGDKSTKTGSTASAAESPVADEVDRSFVRRLSEAGGANILDGKAFRLVDVREPAELQTLGCIPGAVNIPLSRLAEAFKMHPKCFEKEFHCPKPDTDVTLVVYCQRGVRSAKGCEILAHLGFQALNYRGSYSDWSAPLEAERSDLPTGSDPNRCPGARN</sequence>
<evidence type="ECO:0000256" key="1">
    <source>
        <dbReference type="SAM" id="MobiDB-lite"/>
    </source>
</evidence>
<dbReference type="SUPFAM" id="SSF52821">
    <property type="entry name" value="Rhodanese/Cell cycle control phosphatase"/>
    <property type="match status" value="1"/>
</dbReference>
<name>A0A0F7UJB8_NEOCL</name>
<dbReference type="PANTHER" id="PTHR44086:SF10">
    <property type="entry name" value="THIOSULFATE SULFURTRANSFERASE_RHODANESE-LIKE DOMAIN-CONTAINING PROTEIN 3"/>
    <property type="match status" value="1"/>
</dbReference>
<reference evidence="3" key="1">
    <citation type="journal article" date="2015" name="PLoS ONE">
        <title>Comprehensive Evaluation of Toxoplasma gondii VEG and Neospora caninum LIV Genomes with Tachyzoite Stage Transcriptome and Proteome Defines Novel Transcript Features.</title>
        <authorList>
            <person name="Ramaprasad A."/>
            <person name="Mourier T."/>
            <person name="Naeem R."/>
            <person name="Malas T.B."/>
            <person name="Moussa E."/>
            <person name="Panigrahi A."/>
            <person name="Vermont S.J."/>
            <person name="Otto T.D."/>
            <person name="Wastling J."/>
            <person name="Pain A."/>
        </authorList>
    </citation>
    <scope>NUCLEOTIDE SEQUENCE</scope>
    <source>
        <strain evidence="3">Liverpool</strain>
    </source>
</reference>
<protein>
    <submittedName>
        <fullName evidence="3">Rhodanese domain protein, putative</fullName>
    </submittedName>
</protein>
<feature type="domain" description="Rhodanese" evidence="2">
    <location>
        <begin position="204"/>
        <end position="304"/>
    </location>
</feature>
<feature type="region of interest" description="Disordered" evidence="1">
    <location>
        <begin position="74"/>
        <end position="102"/>
    </location>
</feature>
<gene>
    <name evidence="3" type="ORF">BN1204_057495</name>
</gene>
<dbReference type="EMBL" id="LN714486">
    <property type="protein sequence ID" value="CEL70058.1"/>
    <property type="molecule type" value="Genomic_DNA"/>
</dbReference>
<dbReference type="PROSITE" id="PS50206">
    <property type="entry name" value="RHODANESE_3"/>
    <property type="match status" value="1"/>
</dbReference>
<dbReference type="Gene3D" id="3.40.250.10">
    <property type="entry name" value="Rhodanese-like domain"/>
    <property type="match status" value="1"/>
</dbReference>
<dbReference type="InterPro" id="IPR036873">
    <property type="entry name" value="Rhodanese-like_dom_sf"/>
</dbReference>
<organism evidence="3">
    <name type="scientific">Neospora caninum (strain Liverpool)</name>
    <dbReference type="NCBI Taxonomy" id="572307"/>
    <lineage>
        <taxon>Eukaryota</taxon>
        <taxon>Sar</taxon>
        <taxon>Alveolata</taxon>
        <taxon>Apicomplexa</taxon>
        <taxon>Conoidasida</taxon>
        <taxon>Coccidia</taxon>
        <taxon>Eucoccidiorida</taxon>
        <taxon>Eimeriorina</taxon>
        <taxon>Sarcocystidae</taxon>
        <taxon>Neospora</taxon>
    </lineage>
</organism>
<dbReference type="GO" id="GO:0005739">
    <property type="term" value="C:mitochondrion"/>
    <property type="evidence" value="ECO:0007669"/>
    <property type="project" value="TreeGrafter"/>
</dbReference>
<dbReference type="InterPro" id="IPR001763">
    <property type="entry name" value="Rhodanese-like_dom"/>
</dbReference>
<dbReference type="SMART" id="SM00450">
    <property type="entry name" value="RHOD"/>
    <property type="match status" value="1"/>
</dbReference>
<accession>A0A0F7UJB8</accession>
<dbReference type="AlphaFoldDB" id="A0A0F7UJB8"/>
<feature type="region of interest" description="Disordered" evidence="1">
    <location>
        <begin position="140"/>
        <end position="182"/>
    </location>
</feature>
<proteinExistence type="predicted"/>
<dbReference type="GO" id="GO:0004792">
    <property type="term" value="F:thiosulfate-cyanide sulfurtransferase activity"/>
    <property type="evidence" value="ECO:0007669"/>
    <property type="project" value="TreeGrafter"/>
</dbReference>
<evidence type="ECO:0000259" key="2">
    <source>
        <dbReference type="PROSITE" id="PS50206"/>
    </source>
</evidence>